<keyword evidence="2" id="KW-0847">Vitamin C</keyword>
<reference evidence="6 7" key="1">
    <citation type="journal article" date="2014" name="Nat. Genet.">
        <title>Genome sequence of the hot pepper provides insights into the evolution of pungency in Capsicum species.</title>
        <authorList>
            <person name="Kim S."/>
            <person name="Park M."/>
            <person name="Yeom S.I."/>
            <person name="Kim Y.M."/>
            <person name="Lee J.M."/>
            <person name="Lee H.A."/>
            <person name="Seo E."/>
            <person name="Choi J."/>
            <person name="Cheong K."/>
            <person name="Kim K.T."/>
            <person name="Jung K."/>
            <person name="Lee G.W."/>
            <person name="Oh S.K."/>
            <person name="Bae C."/>
            <person name="Kim S.B."/>
            <person name="Lee H.Y."/>
            <person name="Kim S.Y."/>
            <person name="Kim M.S."/>
            <person name="Kang B.C."/>
            <person name="Jo Y.D."/>
            <person name="Yang H.B."/>
            <person name="Jeong H.J."/>
            <person name="Kang W.H."/>
            <person name="Kwon J.K."/>
            <person name="Shin C."/>
            <person name="Lim J.Y."/>
            <person name="Park J.H."/>
            <person name="Huh J.H."/>
            <person name="Kim J.S."/>
            <person name="Kim B.D."/>
            <person name="Cohen O."/>
            <person name="Paran I."/>
            <person name="Suh M.C."/>
            <person name="Lee S.B."/>
            <person name="Kim Y.K."/>
            <person name="Shin Y."/>
            <person name="Noh S.J."/>
            <person name="Park J."/>
            <person name="Seo Y.S."/>
            <person name="Kwon S.Y."/>
            <person name="Kim H.A."/>
            <person name="Park J.M."/>
            <person name="Kim H.J."/>
            <person name="Choi S.B."/>
            <person name="Bosland P.W."/>
            <person name="Reeves G."/>
            <person name="Jo S.H."/>
            <person name="Lee B.W."/>
            <person name="Cho H.T."/>
            <person name="Choi H.S."/>
            <person name="Lee M.S."/>
            <person name="Yu Y."/>
            <person name="Do Choi Y."/>
            <person name="Park B.S."/>
            <person name="van Deynze A."/>
            <person name="Ashrafi H."/>
            <person name="Hill T."/>
            <person name="Kim W.T."/>
            <person name="Pai H.S."/>
            <person name="Ahn H.K."/>
            <person name="Yeam I."/>
            <person name="Giovannoni J.J."/>
            <person name="Rose J.K."/>
            <person name="Sorensen I."/>
            <person name="Lee S.J."/>
            <person name="Kim R.W."/>
            <person name="Choi I.Y."/>
            <person name="Choi B.S."/>
            <person name="Lim J.S."/>
            <person name="Lee Y.H."/>
            <person name="Choi D."/>
        </authorList>
    </citation>
    <scope>NUCLEOTIDE SEQUENCE [LARGE SCALE GENOMIC DNA]</scope>
    <source>
        <strain evidence="7">cv. CM334</strain>
    </source>
</reference>
<dbReference type="GO" id="GO:0046872">
    <property type="term" value="F:metal ion binding"/>
    <property type="evidence" value="ECO:0007669"/>
    <property type="project" value="UniProtKB-KW"/>
</dbReference>
<accession>A0A1U8G487</accession>
<evidence type="ECO:0000256" key="1">
    <source>
        <dbReference type="ARBA" id="ARBA00022723"/>
    </source>
</evidence>
<evidence type="ECO:0000259" key="5">
    <source>
        <dbReference type="PROSITE" id="PS51471"/>
    </source>
</evidence>
<dbReference type="GO" id="GO:0002238">
    <property type="term" value="P:response to molecule of fungal origin"/>
    <property type="evidence" value="ECO:0007669"/>
    <property type="project" value="UniProtKB-ARBA"/>
</dbReference>
<dbReference type="InterPro" id="IPR044861">
    <property type="entry name" value="IPNS-like_FE2OG_OXY"/>
</dbReference>
<dbReference type="GO" id="GO:0031418">
    <property type="term" value="F:L-ascorbic acid binding"/>
    <property type="evidence" value="ECO:0007669"/>
    <property type="project" value="UniProtKB-KW"/>
</dbReference>
<dbReference type="SUPFAM" id="SSF51197">
    <property type="entry name" value="Clavaminate synthase-like"/>
    <property type="match status" value="1"/>
</dbReference>
<dbReference type="Gene3D" id="2.60.120.330">
    <property type="entry name" value="B-lactam Antibiotic, Isopenicillin N Synthase, Chain"/>
    <property type="match status" value="1"/>
</dbReference>
<dbReference type="PROSITE" id="PS51471">
    <property type="entry name" value="FE2OG_OXY"/>
    <property type="match status" value="1"/>
</dbReference>
<comment type="similarity">
    <text evidence="4">Belongs to the iron/ascorbate-dependent oxidoreductase family.</text>
</comment>
<dbReference type="PANTHER" id="PTHR47990">
    <property type="entry name" value="2-OXOGLUTARATE (2OG) AND FE(II)-DEPENDENT OXYGENASE SUPERFAMILY PROTEIN-RELATED"/>
    <property type="match status" value="1"/>
</dbReference>
<keyword evidence="4" id="KW-0560">Oxidoreductase</keyword>
<gene>
    <name evidence="6" type="ORF">T459_10489</name>
</gene>
<dbReference type="STRING" id="4072.A0A1U8G487"/>
<keyword evidence="1 4" id="KW-0479">Metal-binding</keyword>
<dbReference type="SMR" id="A0A1U8G487"/>
<proteinExistence type="inferred from homology"/>
<sequence>MASSAIPAIDVSPYFRSDEENEEGKKKAMEQIRDACVSYGFFQIANHGIPLDSLSTTIDMYKTFFATSDEEKLSLPDYLKSTQESAGTYEHFRIRFSSSSAFDVCPNNPPAFRQVLEEMASHFTKLGVLLERIISECLGLPPDFLGNYTNDRSRDALMGLHYFPAEEDENTGKPAHEDPGCFTIVYQYEVGGLQVQKGGQWIPIAPCKDKLVVNIGDVIQVLSNNKFKSAIHRVVRPTETHRYSCAFFYNLQGDKWVEPLPQFTTEIGESPEYRGFHFDEYLQLRLRNRSHPPARPEDFIHITHYSISS</sequence>
<dbReference type="Gramene" id="PHT88383">
    <property type="protein sequence ID" value="PHT88383"/>
    <property type="gene ID" value="T459_10489"/>
</dbReference>
<keyword evidence="3 4" id="KW-0408">Iron</keyword>
<feature type="domain" description="Fe2OG dioxygenase" evidence="5">
    <location>
        <begin position="153"/>
        <end position="251"/>
    </location>
</feature>
<dbReference type="OrthoDB" id="288590at2759"/>
<dbReference type="InterPro" id="IPR026992">
    <property type="entry name" value="DIOX_N"/>
</dbReference>
<evidence type="ECO:0000313" key="6">
    <source>
        <dbReference type="EMBL" id="PHT88383.1"/>
    </source>
</evidence>
<dbReference type="Pfam" id="PF14226">
    <property type="entry name" value="DIOX_N"/>
    <property type="match status" value="1"/>
</dbReference>
<reference evidence="6 7" key="2">
    <citation type="journal article" date="2017" name="Genome Biol.">
        <title>New reference genome sequences of hot pepper reveal the massive evolution of plant disease-resistance genes by retroduplication.</title>
        <authorList>
            <person name="Kim S."/>
            <person name="Park J."/>
            <person name="Yeom S.I."/>
            <person name="Kim Y.M."/>
            <person name="Seo E."/>
            <person name="Kim K.T."/>
            <person name="Kim M.S."/>
            <person name="Lee J.M."/>
            <person name="Cheong K."/>
            <person name="Shin H.S."/>
            <person name="Kim S.B."/>
            <person name="Han K."/>
            <person name="Lee J."/>
            <person name="Park M."/>
            <person name="Lee H.A."/>
            <person name="Lee H.Y."/>
            <person name="Lee Y."/>
            <person name="Oh S."/>
            <person name="Lee J.H."/>
            <person name="Choi E."/>
            <person name="Choi E."/>
            <person name="Lee S.E."/>
            <person name="Jeon J."/>
            <person name="Kim H."/>
            <person name="Choi G."/>
            <person name="Song H."/>
            <person name="Lee J."/>
            <person name="Lee S.C."/>
            <person name="Kwon J.K."/>
            <person name="Lee H.Y."/>
            <person name="Koo N."/>
            <person name="Hong Y."/>
            <person name="Kim R.W."/>
            <person name="Kang W.H."/>
            <person name="Huh J.H."/>
            <person name="Kang B.C."/>
            <person name="Yang T.J."/>
            <person name="Lee Y.H."/>
            <person name="Bennetzen J.L."/>
            <person name="Choi D."/>
        </authorList>
    </citation>
    <scope>NUCLEOTIDE SEQUENCE [LARGE SCALE GENOMIC DNA]</scope>
    <source>
        <strain evidence="7">cv. CM334</strain>
    </source>
</reference>
<dbReference type="InterPro" id="IPR027443">
    <property type="entry name" value="IPNS-like_sf"/>
</dbReference>
<dbReference type="InterPro" id="IPR005123">
    <property type="entry name" value="Oxoglu/Fe-dep_dioxygenase_dom"/>
</dbReference>
<evidence type="ECO:0000256" key="3">
    <source>
        <dbReference type="ARBA" id="ARBA00023004"/>
    </source>
</evidence>
<keyword evidence="7" id="KW-1185">Reference proteome</keyword>
<evidence type="ECO:0000256" key="2">
    <source>
        <dbReference type="ARBA" id="ARBA00022896"/>
    </source>
</evidence>
<evidence type="ECO:0000256" key="4">
    <source>
        <dbReference type="RuleBase" id="RU003682"/>
    </source>
</evidence>
<dbReference type="EMBL" id="AYRZ02000003">
    <property type="protein sequence ID" value="PHT88383.1"/>
    <property type="molecule type" value="Genomic_DNA"/>
</dbReference>
<dbReference type="KEGG" id="cann:107861924"/>
<evidence type="ECO:0000313" key="7">
    <source>
        <dbReference type="Proteomes" id="UP000222542"/>
    </source>
</evidence>
<dbReference type="Proteomes" id="UP000222542">
    <property type="component" value="Unassembled WGS sequence"/>
</dbReference>
<protein>
    <recommendedName>
        <fullName evidence="5">Fe2OG dioxygenase domain-containing protein</fullName>
    </recommendedName>
</protein>
<comment type="caution">
    <text evidence="6">The sequence shown here is derived from an EMBL/GenBank/DDBJ whole genome shotgun (WGS) entry which is preliminary data.</text>
</comment>
<dbReference type="GO" id="GO:0016706">
    <property type="term" value="F:2-oxoglutarate-dependent dioxygenase activity"/>
    <property type="evidence" value="ECO:0007669"/>
    <property type="project" value="UniProtKB-ARBA"/>
</dbReference>
<organism evidence="6 7">
    <name type="scientific">Capsicum annuum</name>
    <name type="common">Capsicum pepper</name>
    <dbReference type="NCBI Taxonomy" id="4072"/>
    <lineage>
        <taxon>Eukaryota</taxon>
        <taxon>Viridiplantae</taxon>
        <taxon>Streptophyta</taxon>
        <taxon>Embryophyta</taxon>
        <taxon>Tracheophyta</taxon>
        <taxon>Spermatophyta</taxon>
        <taxon>Magnoliopsida</taxon>
        <taxon>eudicotyledons</taxon>
        <taxon>Gunneridae</taxon>
        <taxon>Pentapetalae</taxon>
        <taxon>asterids</taxon>
        <taxon>lamiids</taxon>
        <taxon>Solanales</taxon>
        <taxon>Solanaceae</taxon>
        <taxon>Solanoideae</taxon>
        <taxon>Capsiceae</taxon>
        <taxon>Capsicum</taxon>
    </lineage>
</organism>
<dbReference type="GO" id="GO:0009805">
    <property type="term" value="P:coumarin biosynthetic process"/>
    <property type="evidence" value="ECO:0007669"/>
    <property type="project" value="UniProtKB-ARBA"/>
</dbReference>
<dbReference type="InterPro" id="IPR050231">
    <property type="entry name" value="Iron_ascorbate_oxido_reductase"/>
</dbReference>
<dbReference type="Pfam" id="PF03171">
    <property type="entry name" value="2OG-FeII_Oxy"/>
    <property type="match status" value="1"/>
</dbReference>
<dbReference type="AlphaFoldDB" id="A0A1U8G487"/>
<name>A0A1U8G487_CAPAN</name>
<dbReference type="OMA" id="HITHYTI"/>